<name>E3MQ02_CAERE</name>
<dbReference type="PANTHER" id="PTHR31357:SF8">
    <property type="entry name" value="G PROTEIN-COUPLED RECEPTOR"/>
    <property type="match status" value="1"/>
</dbReference>
<accession>E3MQ02</accession>
<evidence type="ECO:0000256" key="1">
    <source>
        <dbReference type="ARBA" id="ARBA00004141"/>
    </source>
</evidence>
<evidence type="ECO:0000256" key="3">
    <source>
        <dbReference type="ARBA" id="ARBA00022989"/>
    </source>
</evidence>
<organism evidence="7">
    <name type="scientific">Caenorhabditis remanei</name>
    <name type="common">Caenorhabditis vulgaris</name>
    <dbReference type="NCBI Taxonomy" id="31234"/>
    <lineage>
        <taxon>Eukaryota</taxon>
        <taxon>Metazoa</taxon>
        <taxon>Ecdysozoa</taxon>
        <taxon>Nematoda</taxon>
        <taxon>Chromadorea</taxon>
        <taxon>Rhabditida</taxon>
        <taxon>Rhabditina</taxon>
        <taxon>Rhabditomorpha</taxon>
        <taxon>Rhabditoidea</taxon>
        <taxon>Rhabditidae</taxon>
        <taxon>Peloderinae</taxon>
        <taxon>Caenorhabditis</taxon>
    </lineage>
</organism>
<keyword evidence="2 5" id="KW-0812">Transmembrane</keyword>
<dbReference type="EMBL" id="DS268464">
    <property type="protein sequence ID" value="EFP06646.1"/>
    <property type="molecule type" value="Genomic_DNA"/>
</dbReference>
<dbReference type="FunCoup" id="E3MQ02">
    <property type="interactions" value="7"/>
</dbReference>
<dbReference type="eggNOG" id="ENOG502TFZW">
    <property type="taxonomic scope" value="Eukaryota"/>
</dbReference>
<evidence type="ECO:0000256" key="2">
    <source>
        <dbReference type="ARBA" id="ARBA00022692"/>
    </source>
</evidence>
<protein>
    <submittedName>
        <fullName evidence="6">CRE-SRA-14 protein</fullName>
    </submittedName>
</protein>
<keyword evidence="4 5" id="KW-0472">Membrane</keyword>
<dbReference type="GO" id="GO:0004930">
    <property type="term" value="F:G protein-coupled receptor activity"/>
    <property type="evidence" value="ECO:0007669"/>
    <property type="project" value="InterPro"/>
</dbReference>
<dbReference type="InterPro" id="IPR051080">
    <property type="entry name" value="Nematode_rcpt-like_serp_alpha"/>
</dbReference>
<evidence type="ECO:0000313" key="7">
    <source>
        <dbReference type="Proteomes" id="UP000008281"/>
    </source>
</evidence>
<feature type="transmembrane region" description="Helical" evidence="5">
    <location>
        <begin position="226"/>
        <end position="248"/>
    </location>
</feature>
<dbReference type="InterPro" id="IPR000344">
    <property type="entry name" value="7TM_GPCR_serpentine_rcpt_Sra"/>
</dbReference>
<evidence type="ECO:0000256" key="4">
    <source>
        <dbReference type="ARBA" id="ARBA00023136"/>
    </source>
</evidence>
<dbReference type="AlphaFoldDB" id="E3MQ02"/>
<sequence>MTTLTPIYGLTNDSTCPFRASPDQVTLQTSWILRLNIIYCTILSIGCFFGVAYCIRYMRKHPIFNESTSLLLYLSLVFAVIHDVIHVCIQVSLSQKCVWSVMYRSFFYADDPCNIFFDADDCGIFGRGLLFGISGMIYIHSALSLDGLLATFLPTIYYRKKYVPGVILAIIMVILVIFLDQDPHFLVQIAFNFCIQFVVLPWENSGKDYVPSCQFFKKQDAGRANYFLISSLLLTILNLVLNLGLLYVNKKHSMRLNYLADDTSSSTAFLDQYLIEYNTPSSYRTRYDVQFQYQRSEAMMTSKSISVLVIAQISALGIYAGGSWMFRQARDAIPVYLYNNLIIWVYALSYATVTLPLLIIFCIRYVRRRRQRTIHHITSHKDCQNHRMDELKALWG</sequence>
<keyword evidence="7" id="KW-1185">Reference proteome</keyword>
<dbReference type="OMA" id="TIHHITS"/>
<feature type="transmembrane region" description="Helical" evidence="5">
    <location>
        <begin position="70"/>
        <end position="93"/>
    </location>
</feature>
<evidence type="ECO:0000256" key="5">
    <source>
        <dbReference type="SAM" id="Phobius"/>
    </source>
</evidence>
<dbReference type="PANTHER" id="PTHR31357">
    <property type="entry name" value="SERPENTINE RECEPTOR CLASS ALPHA-10"/>
    <property type="match status" value="1"/>
</dbReference>
<dbReference type="GO" id="GO:0016020">
    <property type="term" value="C:membrane"/>
    <property type="evidence" value="ECO:0007669"/>
    <property type="project" value="UniProtKB-SubCell"/>
</dbReference>
<feature type="transmembrane region" description="Helical" evidence="5">
    <location>
        <begin position="305"/>
        <end position="326"/>
    </location>
</feature>
<feature type="transmembrane region" description="Helical" evidence="5">
    <location>
        <begin position="129"/>
        <end position="150"/>
    </location>
</feature>
<reference evidence="6" key="1">
    <citation type="submission" date="2007-07" db="EMBL/GenBank/DDBJ databases">
        <title>PCAP assembly of the Caenorhabditis remanei genome.</title>
        <authorList>
            <consortium name="The Caenorhabditis remanei Sequencing Consortium"/>
            <person name="Wilson R.K."/>
        </authorList>
    </citation>
    <scope>NUCLEOTIDE SEQUENCE [LARGE SCALE GENOMIC DNA]</scope>
    <source>
        <strain evidence="6">PB4641</strain>
    </source>
</reference>
<keyword evidence="3 5" id="KW-1133">Transmembrane helix</keyword>
<feature type="transmembrane region" description="Helical" evidence="5">
    <location>
        <begin position="36"/>
        <end position="58"/>
    </location>
</feature>
<feature type="transmembrane region" description="Helical" evidence="5">
    <location>
        <begin position="162"/>
        <end position="179"/>
    </location>
</feature>
<comment type="subcellular location">
    <subcellularLocation>
        <location evidence="1">Membrane</location>
        <topology evidence="1">Multi-pass membrane protein</topology>
    </subcellularLocation>
</comment>
<gene>
    <name evidence="6" type="primary">Cre-sra-14</name>
    <name evidence="6" type="ORF">CRE_12122</name>
</gene>
<dbReference type="Proteomes" id="UP000008281">
    <property type="component" value="Unassembled WGS sequence"/>
</dbReference>
<dbReference type="Pfam" id="PF02117">
    <property type="entry name" value="7TM_GPCR_Sra"/>
    <property type="match status" value="2"/>
</dbReference>
<proteinExistence type="predicted"/>
<dbReference type="OrthoDB" id="5818348at2759"/>
<dbReference type="HOGENOM" id="CLU_048025_0_1_1"/>
<feature type="transmembrane region" description="Helical" evidence="5">
    <location>
        <begin position="341"/>
        <end position="366"/>
    </location>
</feature>
<dbReference type="GO" id="GO:0004984">
    <property type="term" value="F:olfactory receptor activity"/>
    <property type="evidence" value="ECO:0007669"/>
    <property type="project" value="TreeGrafter"/>
</dbReference>
<evidence type="ECO:0000313" key="6">
    <source>
        <dbReference type="EMBL" id="EFP06646.1"/>
    </source>
</evidence>
<dbReference type="InParanoid" id="E3MQ02"/>